<dbReference type="AlphaFoldDB" id="A0A0P0VLL9"/>
<evidence type="ECO:0000313" key="2">
    <source>
        <dbReference type="EMBL" id="BAS79744.1"/>
    </source>
</evidence>
<dbReference type="EMBL" id="AP014958">
    <property type="protein sequence ID" value="BAS79744.1"/>
    <property type="molecule type" value="Genomic_DNA"/>
</dbReference>
<dbReference type="PaxDb" id="39947-A0A0P0VLL9"/>
<reference evidence="2 3" key="2">
    <citation type="journal article" date="2013" name="Plant Cell Physiol.">
        <title>Rice Annotation Project Database (RAP-DB): an integrative and interactive database for rice genomics.</title>
        <authorList>
            <person name="Sakai H."/>
            <person name="Lee S.S."/>
            <person name="Tanaka T."/>
            <person name="Numa H."/>
            <person name="Kim J."/>
            <person name="Kawahara Y."/>
            <person name="Wakimoto H."/>
            <person name="Yang C.C."/>
            <person name="Iwamoto M."/>
            <person name="Abe T."/>
            <person name="Yamada Y."/>
            <person name="Muto A."/>
            <person name="Inokuchi H."/>
            <person name="Ikemura T."/>
            <person name="Matsumoto T."/>
            <person name="Sasaki T."/>
            <person name="Itoh T."/>
        </authorList>
    </citation>
    <scope>NUCLEOTIDE SEQUENCE [LARGE SCALE GENOMIC DNA]</scope>
    <source>
        <strain evidence="3">cv. Nipponbare</strain>
    </source>
</reference>
<dbReference type="InParanoid" id="A0A0P0VLL9"/>
<reference evidence="3" key="1">
    <citation type="journal article" date="2005" name="Nature">
        <title>The map-based sequence of the rice genome.</title>
        <authorList>
            <consortium name="International rice genome sequencing project (IRGSP)"/>
            <person name="Matsumoto T."/>
            <person name="Wu J."/>
            <person name="Kanamori H."/>
            <person name="Katayose Y."/>
            <person name="Fujisawa M."/>
            <person name="Namiki N."/>
            <person name="Mizuno H."/>
            <person name="Yamamoto K."/>
            <person name="Antonio B.A."/>
            <person name="Baba T."/>
            <person name="Sakata K."/>
            <person name="Nagamura Y."/>
            <person name="Aoki H."/>
            <person name="Arikawa K."/>
            <person name="Arita K."/>
            <person name="Bito T."/>
            <person name="Chiden Y."/>
            <person name="Fujitsuka N."/>
            <person name="Fukunaka R."/>
            <person name="Hamada M."/>
            <person name="Harada C."/>
            <person name="Hayashi A."/>
            <person name="Hijishita S."/>
            <person name="Honda M."/>
            <person name="Hosokawa S."/>
            <person name="Ichikawa Y."/>
            <person name="Idonuma A."/>
            <person name="Iijima M."/>
            <person name="Ikeda M."/>
            <person name="Ikeno M."/>
            <person name="Ito K."/>
            <person name="Ito S."/>
            <person name="Ito T."/>
            <person name="Ito Y."/>
            <person name="Ito Y."/>
            <person name="Iwabuchi A."/>
            <person name="Kamiya K."/>
            <person name="Karasawa W."/>
            <person name="Kurita K."/>
            <person name="Katagiri S."/>
            <person name="Kikuta A."/>
            <person name="Kobayashi H."/>
            <person name="Kobayashi N."/>
            <person name="Machita K."/>
            <person name="Maehara T."/>
            <person name="Masukawa M."/>
            <person name="Mizubayashi T."/>
            <person name="Mukai Y."/>
            <person name="Nagasaki H."/>
            <person name="Nagata Y."/>
            <person name="Naito S."/>
            <person name="Nakashima M."/>
            <person name="Nakama Y."/>
            <person name="Nakamichi Y."/>
            <person name="Nakamura M."/>
            <person name="Meguro A."/>
            <person name="Negishi M."/>
            <person name="Ohta I."/>
            <person name="Ohta T."/>
            <person name="Okamoto M."/>
            <person name="Ono N."/>
            <person name="Saji S."/>
            <person name="Sakaguchi M."/>
            <person name="Sakai K."/>
            <person name="Shibata M."/>
            <person name="Shimokawa T."/>
            <person name="Song J."/>
            <person name="Takazaki Y."/>
            <person name="Terasawa K."/>
            <person name="Tsugane M."/>
            <person name="Tsuji K."/>
            <person name="Ueda S."/>
            <person name="Waki K."/>
            <person name="Yamagata H."/>
            <person name="Yamamoto M."/>
            <person name="Yamamoto S."/>
            <person name="Yamane H."/>
            <person name="Yoshiki S."/>
            <person name="Yoshihara R."/>
            <person name="Yukawa K."/>
            <person name="Zhong H."/>
            <person name="Yano M."/>
            <person name="Yuan Q."/>
            <person name="Ouyang S."/>
            <person name="Liu J."/>
            <person name="Jones K.M."/>
            <person name="Gansberger K."/>
            <person name="Moffat K."/>
            <person name="Hill J."/>
            <person name="Bera J."/>
            <person name="Fadrosh D."/>
            <person name="Jin S."/>
            <person name="Johri S."/>
            <person name="Kim M."/>
            <person name="Overton L."/>
            <person name="Reardon M."/>
            <person name="Tsitrin T."/>
            <person name="Vuong H."/>
            <person name="Weaver B."/>
            <person name="Ciecko A."/>
            <person name="Tallon L."/>
            <person name="Jackson J."/>
            <person name="Pai G."/>
            <person name="Aken S.V."/>
            <person name="Utterback T."/>
            <person name="Reidmuller S."/>
            <person name="Feldblyum T."/>
            <person name="Hsiao J."/>
            <person name="Zismann V."/>
            <person name="Iobst S."/>
            <person name="de Vazeille A.R."/>
            <person name="Buell C.R."/>
            <person name="Ying K."/>
            <person name="Li Y."/>
            <person name="Lu T."/>
            <person name="Huang Y."/>
            <person name="Zhao Q."/>
            <person name="Feng Q."/>
            <person name="Zhang L."/>
            <person name="Zhu J."/>
            <person name="Weng Q."/>
            <person name="Mu J."/>
            <person name="Lu Y."/>
            <person name="Fan D."/>
            <person name="Liu Y."/>
            <person name="Guan J."/>
            <person name="Zhang Y."/>
            <person name="Yu S."/>
            <person name="Liu X."/>
            <person name="Zhang Y."/>
            <person name="Hong G."/>
            <person name="Han B."/>
            <person name="Choisne N."/>
            <person name="Demange N."/>
            <person name="Orjeda G."/>
            <person name="Samain S."/>
            <person name="Cattolico L."/>
            <person name="Pelletier E."/>
            <person name="Couloux A."/>
            <person name="Segurens B."/>
            <person name="Wincker P."/>
            <person name="D'Hont A."/>
            <person name="Scarpelli C."/>
            <person name="Weissenbach J."/>
            <person name="Salanoubat M."/>
            <person name="Quetier F."/>
            <person name="Yu Y."/>
            <person name="Kim H.R."/>
            <person name="Rambo T."/>
            <person name="Currie J."/>
            <person name="Collura K."/>
            <person name="Luo M."/>
            <person name="Yang T."/>
            <person name="Ammiraju J.S.S."/>
            <person name="Engler F."/>
            <person name="Soderlund C."/>
            <person name="Wing R.A."/>
            <person name="Palmer L.E."/>
            <person name="de la Bastide M."/>
            <person name="Spiegel L."/>
            <person name="Nascimento L."/>
            <person name="Zutavern T."/>
            <person name="O'Shaughnessy A."/>
            <person name="Dike S."/>
            <person name="Dedhia N."/>
            <person name="Preston R."/>
            <person name="Balija V."/>
            <person name="McCombie W.R."/>
            <person name="Chow T."/>
            <person name="Chen H."/>
            <person name="Chung M."/>
            <person name="Chen C."/>
            <person name="Shaw J."/>
            <person name="Wu H."/>
            <person name="Hsiao K."/>
            <person name="Chao Y."/>
            <person name="Chu M."/>
            <person name="Cheng C."/>
            <person name="Hour A."/>
            <person name="Lee P."/>
            <person name="Lin S."/>
            <person name="Lin Y."/>
            <person name="Liou J."/>
            <person name="Liu S."/>
            <person name="Hsing Y."/>
            <person name="Raghuvanshi S."/>
            <person name="Mohanty A."/>
            <person name="Bharti A.K."/>
            <person name="Gaur A."/>
            <person name="Gupta V."/>
            <person name="Kumar D."/>
            <person name="Ravi V."/>
            <person name="Vij S."/>
            <person name="Kapur A."/>
            <person name="Khurana P."/>
            <person name="Khurana P."/>
            <person name="Khurana J.P."/>
            <person name="Tyagi A.K."/>
            <person name="Gaikwad K."/>
            <person name="Singh A."/>
            <person name="Dalal V."/>
            <person name="Srivastava S."/>
            <person name="Dixit A."/>
            <person name="Pal A.K."/>
            <person name="Ghazi I.A."/>
            <person name="Yadav M."/>
            <person name="Pandit A."/>
            <person name="Bhargava A."/>
            <person name="Sureshbabu K."/>
            <person name="Batra K."/>
            <person name="Sharma T.R."/>
            <person name="Mohapatra T."/>
            <person name="Singh N.K."/>
            <person name="Messing J."/>
            <person name="Nelson A.B."/>
            <person name="Fuks G."/>
            <person name="Kavchok S."/>
            <person name="Keizer G."/>
            <person name="Linton E."/>
            <person name="Llaca V."/>
            <person name="Song R."/>
            <person name="Tanyolac B."/>
            <person name="Young S."/>
            <person name="Ho-Il K."/>
            <person name="Hahn J.H."/>
            <person name="Sangsakoo G."/>
            <person name="Vanavichit A."/>
            <person name="de Mattos Luiz.A.T."/>
            <person name="Zimmer P.D."/>
            <person name="Malone G."/>
            <person name="Dellagostin O."/>
            <person name="de Oliveira A.C."/>
            <person name="Bevan M."/>
            <person name="Bancroft I."/>
            <person name="Minx P."/>
            <person name="Cordum H."/>
            <person name="Wilson R."/>
            <person name="Cheng Z."/>
            <person name="Jin W."/>
            <person name="Jiang J."/>
            <person name="Leong S.A."/>
            <person name="Iwama H."/>
            <person name="Gojobori T."/>
            <person name="Itoh T."/>
            <person name="Niimura Y."/>
            <person name="Fujii Y."/>
            <person name="Habara T."/>
            <person name="Sakai H."/>
            <person name="Sato Y."/>
            <person name="Wilson G."/>
            <person name="Kumar K."/>
            <person name="McCouch S."/>
            <person name="Juretic N."/>
            <person name="Hoen D."/>
            <person name="Wright S."/>
            <person name="Bruskiewich R."/>
            <person name="Bureau T."/>
            <person name="Miyao A."/>
            <person name="Hirochika H."/>
            <person name="Nishikawa T."/>
            <person name="Kadowaki K."/>
            <person name="Sugiura M."/>
            <person name="Burr B."/>
            <person name="Sasaki T."/>
        </authorList>
    </citation>
    <scope>NUCLEOTIDE SEQUENCE [LARGE SCALE GENOMIC DNA]</scope>
    <source>
        <strain evidence="3">cv. Nipponbare</strain>
    </source>
</reference>
<keyword evidence="3" id="KW-1185">Reference proteome</keyword>
<dbReference type="Proteomes" id="UP000059680">
    <property type="component" value="Chromosome 2"/>
</dbReference>
<feature type="region of interest" description="Disordered" evidence="1">
    <location>
        <begin position="46"/>
        <end position="76"/>
    </location>
</feature>
<accession>A0A0P0VLL9</accession>
<organism evidence="2 3">
    <name type="scientific">Oryza sativa subsp. japonica</name>
    <name type="common">Rice</name>
    <dbReference type="NCBI Taxonomy" id="39947"/>
    <lineage>
        <taxon>Eukaryota</taxon>
        <taxon>Viridiplantae</taxon>
        <taxon>Streptophyta</taxon>
        <taxon>Embryophyta</taxon>
        <taxon>Tracheophyta</taxon>
        <taxon>Spermatophyta</taxon>
        <taxon>Magnoliopsida</taxon>
        <taxon>Liliopsida</taxon>
        <taxon>Poales</taxon>
        <taxon>Poaceae</taxon>
        <taxon>BOP clade</taxon>
        <taxon>Oryzoideae</taxon>
        <taxon>Oryzeae</taxon>
        <taxon>Oryzinae</taxon>
        <taxon>Oryza</taxon>
        <taxon>Oryza sativa</taxon>
    </lineage>
</organism>
<gene>
    <name evidence="2" type="ordered locus">Os02g0613950</name>
    <name evidence="2" type="ORF">OSNPB_020613950</name>
</gene>
<evidence type="ECO:0000256" key="1">
    <source>
        <dbReference type="SAM" id="MobiDB-lite"/>
    </source>
</evidence>
<proteinExistence type="predicted"/>
<name>A0A0P0VLL9_ORYSJ</name>
<evidence type="ECO:0000313" key="3">
    <source>
        <dbReference type="Proteomes" id="UP000059680"/>
    </source>
</evidence>
<sequence>MVRALGSPHLSPPRREICPCQGFYMRPRYAIECGRFRPLLCCTRVGGGSSSSGRLGEKPGKTRRVMGGGQGAGAQCSARGQNDILARLGSAQRTAASAMRT</sequence>
<reference evidence="2 3" key="3">
    <citation type="journal article" date="2013" name="Rice">
        <title>Improvement of the Oryza sativa Nipponbare reference genome using next generation sequence and optical map data.</title>
        <authorList>
            <person name="Kawahara Y."/>
            <person name="de la Bastide M."/>
            <person name="Hamilton J.P."/>
            <person name="Kanamori H."/>
            <person name="McCombie W.R."/>
            <person name="Ouyang S."/>
            <person name="Schwartz D.C."/>
            <person name="Tanaka T."/>
            <person name="Wu J."/>
            <person name="Zhou S."/>
            <person name="Childs K.L."/>
            <person name="Davidson R.M."/>
            <person name="Lin H."/>
            <person name="Quesada-Ocampo L."/>
            <person name="Vaillancourt B."/>
            <person name="Sakai H."/>
            <person name="Lee S.S."/>
            <person name="Kim J."/>
            <person name="Numa H."/>
            <person name="Itoh T."/>
            <person name="Buell C.R."/>
            <person name="Matsumoto T."/>
        </authorList>
    </citation>
    <scope>NUCLEOTIDE SEQUENCE [LARGE SCALE GENOMIC DNA]</scope>
    <source>
        <strain evidence="3">cv. Nipponbare</strain>
    </source>
</reference>
<protein>
    <submittedName>
        <fullName evidence="2">Os02g0613950 protein</fullName>
    </submittedName>
</protein>